<organism evidence="1 2">
    <name type="scientific">Anopheles melas</name>
    <dbReference type="NCBI Taxonomy" id="34690"/>
    <lineage>
        <taxon>Eukaryota</taxon>
        <taxon>Metazoa</taxon>
        <taxon>Ecdysozoa</taxon>
        <taxon>Arthropoda</taxon>
        <taxon>Hexapoda</taxon>
        <taxon>Insecta</taxon>
        <taxon>Pterygota</taxon>
        <taxon>Neoptera</taxon>
        <taxon>Endopterygota</taxon>
        <taxon>Diptera</taxon>
        <taxon>Nematocera</taxon>
        <taxon>Culicoidea</taxon>
        <taxon>Culicidae</taxon>
        <taxon>Anophelinae</taxon>
        <taxon>Anopheles</taxon>
    </lineage>
</organism>
<dbReference type="Proteomes" id="UP000075902">
    <property type="component" value="Unassembled WGS sequence"/>
</dbReference>
<dbReference type="EnsemblMetazoa" id="AMEC008071-RA">
    <property type="protein sequence ID" value="AMEC008071-PA"/>
    <property type="gene ID" value="AMEC008071"/>
</dbReference>
<reference evidence="2" key="1">
    <citation type="submission" date="2014-01" db="EMBL/GenBank/DDBJ databases">
        <title>The Genome Sequence of Anopheles melas CM1001059_A (V2).</title>
        <authorList>
            <consortium name="The Broad Institute Genomics Platform"/>
            <person name="Neafsey D.E."/>
            <person name="Besansky N."/>
            <person name="Howell P."/>
            <person name="Walton C."/>
            <person name="Young S.K."/>
            <person name="Zeng Q."/>
            <person name="Gargeya S."/>
            <person name="Fitzgerald M."/>
            <person name="Haas B."/>
            <person name="Abouelleil A."/>
            <person name="Allen A.W."/>
            <person name="Alvarado L."/>
            <person name="Arachchi H.M."/>
            <person name="Berlin A.M."/>
            <person name="Chapman S.B."/>
            <person name="Gainer-Dewar J."/>
            <person name="Goldberg J."/>
            <person name="Griggs A."/>
            <person name="Gujja S."/>
            <person name="Hansen M."/>
            <person name="Howarth C."/>
            <person name="Imamovic A."/>
            <person name="Ireland A."/>
            <person name="Larimer J."/>
            <person name="McCowan C."/>
            <person name="Murphy C."/>
            <person name="Pearson M."/>
            <person name="Poon T.W."/>
            <person name="Priest M."/>
            <person name="Roberts A."/>
            <person name="Saif S."/>
            <person name="Shea T."/>
            <person name="Sisk P."/>
            <person name="Sykes S."/>
            <person name="Wortman J."/>
            <person name="Nusbaum C."/>
            <person name="Birren B."/>
        </authorList>
    </citation>
    <scope>NUCLEOTIDE SEQUENCE [LARGE SCALE GENOMIC DNA]</scope>
    <source>
        <strain evidence="2">CM1001059</strain>
    </source>
</reference>
<proteinExistence type="predicted"/>
<name>A0A182TTJ5_9DIPT</name>
<keyword evidence="2" id="KW-1185">Reference proteome</keyword>
<evidence type="ECO:0000313" key="2">
    <source>
        <dbReference type="Proteomes" id="UP000075902"/>
    </source>
</evidence>
<evidence type="ECO:0000313" key="1">
    <source>
        <dbReference type="EnsemblMetazoa" id="AMEC008071-PA"/>
    </source>
</evidence>
<dbReference type="AlphaFoldDB" id="A0A182TTJ5"/>
<protein>
    <submittedName>
        <fullName evidence="1">Uncharacterized protein</fullName>
    </submittedName>
</protein>
<reference evidence="1" key="2">
    <citation type="submission" date="2020-05" db="UniProtKB">
        <authorList>
            <consortium name="EnsemblMetazoa"/>
        </authorList>
    </citation>
    <scope>IDENTIFICATION</scope>
    <source>
        <strain evidence="1">CM1001059</strain>
    </source>
</reference>
<dbReference type="VEuPathDB" id="VectorBase:AMEC008071"/>
<accession>A0A182TTJ5</accession>
<sequence>MCSNFHQLSPEQSCPGIFRKIVTLATPGDTVPPVLWRSRRKAGKLEHGYKDNVQNVVFKSDLPAAGVPTGIRHTFHPTVEFEPPDGSDVRFVCYSLRASDSECLVV</sequence>